<evidence type="ECO:0000259" key="7">
    <source>
        <dbReference type="SMART" id="SM00226"/>
    </source>
</evidence>
<dbReference type="InterPro" id="IPR017867">
    <property type="entry name" value="Tyr_phospatase_low_mol_wt"/>
</dbReference>
<keyword evidence="9" id="KW-1185">Reference proteome</keyword>
<evidence type="ECO:0000256" key="2">
    <source>
        <dbReference type="ARBA" id="ARBA00013064"/>
    </source>
</evidence>
<dbReference type="Pfam" id="PF01451">
    <property type="entry name" value="LMWPc"/>
    <property type="match status" value="1"/>
</dbReference>
<name>A0A1E8GMW8_9LACT</name>
<dbReference type="SUPFAM" id="SSF52788">
    <property type="entry name" value="Phosphotyrosine protein phosphatases I"/>
    <property type="match status" value="1"/>
</dbReference>
<dbReference type="SMART" id="SM00226">
    <property type="entry name" value="LMWPc"/>
    <property type="match status" value="1"/>
</dbReference>
<dbReference type="EC" id="3.1.3.48" evidence="2"/>
<comment type="catalytic activity">
    <reaction evidence="5">
        <text>O-phospho-L-tyrosyl-[protein] + H2O = L-tyrosyl-[protein] + phosphate</text>
        <dbReference type="Rhea" id="RHEA:10684"/>
        <dbReference type="Rhea" id="RHEA-COMP:10136"/>
        <dbReference type="Rhea" id="RHEA-COMP:20101"/>
        <dbReference type="ChEBI" id="CHEBI:15377"/>
        <dbReference type="ChEBI" id="CHEBI:43474"/>
        <dbReference type="ChEBI" id="CHEBI:46858"/>
        <dbReference type="ChEBI" id="CHEBI:61978"/>
        <dbReference type="EC" id="3.1.3.48"/>
    </reaction>
</comment>
<dbReference type="PANTHER" id="PTHR11717">
    <property type="entry name" value="LOW MOLECULAR WEIGHT PROTEIN TYROSINE PHOSPHATASE"/>
    <property type="match status" value="1"/>
</dbReference>
<dbReference type="Proteomes" id="UP000178622">
    <property type="component" value="Unassembled WGS sequence"/>
</dbReference>
<dbReference type="OrthoDB" id="9784339at2"/>
<dbReference type="PRINTS" id="PR00719">
    <property type="entry name" value="LMWPTPASE"/>
</dbReference>
<feature type="active site" evidence="6">
    <location>
        <position position="14"/>
    </location>
</feature>
<dbReference type="AlphaFoldDB" id="A0A1E8GMW8"/>
<dbReference type="PANTHER" id="PTHR11717:SF7">
    <property type="entry name" value="LOW MOLECULAR WEIGHT PHOSPHOTYROSINE PROTEIN PHOSPHATASE"/>
    <property type="match status" value="1"/>
</dbReference>
<comment type="similarity">
    <text evidence="1">Belongs to the low molecular weight phosphotyrosine protein phosphatase family.</text>
</comment>
<dbReference type="InterPro" id="IPR036196">
    <property type="entry name" value="Ptyr_pPase_sf"/>
</dbReference>
<evidence type="ECO:0000256" key="3">
    <source>
        <dbReference type="ARBA" id="ARBA00022801"/>
    </source>
</evidence>
<dbReference type="Gene3D" id="3.40.50.2300">
    <property type="match status" value="1"/>
</dbReference>
<dbReference type="GO" id="GO:0004725">
    <property type="term" value="F:protein tyrosine phosphatase activity"/>
    <property type="evidence" value="ECO:0007669"/>
    <property type="project" value="UniProtKB-EC"/>
</dbReference>
<dbReference type="InterPro" id="IPR023485">
    <property type="entry name" value="Ptyr_pPase"/>
</dbReference>
<organism evidence="8 9">
    <name type="scientific">Floricoccus tropicus</name>
    <dbReference type="NCBI Taxonomy" id="1859473"/>
    <lineage>
        <taxon>Bacteria</taxon>
        <taxon>Bacillati</taxon>
        <taxon>Bacillota</taxon>
        <taxon>Bacilli</taxon>
        <taxon>Lactobacillales</taxon>
        <taxon>Streptococcaceae</taxon>
        <taxon>Floricoccus</taxon>
    </lineage>
</organism>
<protein>
    <recommendedName>
        <fullName evidence="2">protein-tyrosine-phosphatase</fullName>
        <ecNumber evidence="2">3.1.3.48</ecNumber>
    </recommendedName>
</protein>
<dbReference type="STRING" id="1859473.BG261_04790"/>
<evidence type="ECO:0000256" key="1">
    <source>
        <dbReference type="ARBA" id="ARBA00011063"/>
    </source>
</evidence>
<evidence type="ECO:0000256" key="6">
    <source>
        <dbReference type="PIRSR" id="PIRSR617867-1"/>
    </source>
</evidence>
<dbReference type="RefSeq" id="WP_070792608.1">
    <property type="nucleotide sequence ID" value="NZ_MKIR01000022.1"/>
</dbReference>
<keyword evidence="4" id="KW-0904">Protein phosphatase</keyword>
<dbReference type="EMBL" id="MKIR01000022">
    <property type="protein sequence ID" value="OFI48983.1"/>
    <property type="molecule type" value="Genomic_DNA"/>
</dbReference>
<dbReference type="CDD" id="cd16343">
    <property type="entry name" value="LMWPTP"/>
    <property type="match status" value="1"/>
</dbReference>
<proteinExistence type="inferred from homology"/>
<reference evidence="9" key="1">
    <citation type="submission" date="2016-09" db="EMBL/GenBank/DDBJ databases">
        <title>Draft genome sequence of a novel species of the family Streptococcaceae isolated from flowers.</title>
        <authorList>
            <person name="Chuah L.-O."/>
            <person name="Yap K.-P."/>
            <person name="Thong K.L."/>
            <person name="Liong M.T."/>
            <person name="Ahmad R."/>
            <person name="Rusul G."/>
        </authorList>
    </citation>
    <scope>NUCLEOTIDE SEQUENCE [LARGE SCALE GENOMIC DNA]</scope>
    <source>
        <strain evidence="9">DF1</strain>
    </source>
</reference>
<accession>A0A1E8GMW8</accession>
<evidence type="ECO:0000256" key="5">
    <source>
        <dbReference type="ARBA" id="ARBA00051722"/>
    </source>
</evidence>
<feature type="active site" description="Nucleophile" evidence="6">
    <location>
        <position position="8"/>
    </location>
</feature>
<evidence type="ECO:0000313" key="9">
    <source>
        <dbReference type="Proteomes" id="UP000178622"/>
    </source>
</evidence>
<sequence>MKKVLFVCLGNICRSTMAEFVFKDKLEKHGLSNDYHVESRATSSWEHGNPIHQGTQKILRKYNIDYDKDKTSRKISNQDFEDYDYILGMDDSNIENLKSMAPDGTEDKISLFLDGVEIPDPYYTGDFEETYSLVEQASDKFIEKMQ</sequence>
<gene>
    <name evidence="8" type="ORF">BG261_04790</name>
</gene>
<feature type="active site" description="Proton donor" evidence="6">
    <location>
        <position position="120"/>
    </location>
</feature>
<keyword evidence="3" id="KW-0378">Hydrolase</keyword>
<evidence type="ECO:0000313" key="8">
    <source>
        <dbReference type="EMBL" id="OFI48983.1"/>
    </source>
</evidence>
<comment type="caution">
    <text evidence="8">The sequence shown here is derived from an EMBL/GenBank/DDBJ whole genome shotgun (WGS) entry which is preliminary data.</text>
</comment>
<dbReference type="InterPro" id="IPR050438">
    <property type="entry name" value="LMW_PTPase"/>
</dbReference>
<feature type="domain" description="Phosphotyrosine protein phosphatase I" evidence="7">
    <location>
        <begin position="2"/>
        <end position="144"/>
    </location>
</feature>
<evidence type="ECO:0000256" key="4">
    <source>
        <dbReference type="ARBA" id="ARBA00022912"/>
    </source>
</evidence>